<feature type="domain" description="D-isomer specific 2-hydroxyacid dehydrogenase NAD-binding" evidence="7">
    <location>
        <begin position="112"/>
        <end position="257"/>
    </location>
</feature>
<evidence type="ECO:0000256" key="5">
    <source>
        <dbReference type="HAMAP-Rule" id="MF_01825"/>
    </source>
</evidence>
<comment type="function">
    <text evidence="5">Catalyzes the oxidation of erythronate-4-phosphate to 3-hydroxy-2-oxo-4-phosphonooxybutanoate.</text>
</comment>
<gene>
    <name evidence="5" type="primary">pdxB</name>
    <name evidence="9" type="ORF">JIV24_08235</name>
</gene>
<dbReference type="PROSITE" id="PS00671">
    <property type="entry name" value="D_2_HYDROXYACID_DH_3"/>
    <property type="match status" value="1"/>
</dbReference>
<dbReference type="InterPro" id="IPR006139">
    <property type="entry name" value="D-isomer_2_OHA_DH_cat_dom"/>
</dbReference>
<feature type="binding site" evidence="5">
    <location>
        <position position="67"/>
    </location>
    <ligand>
        <name>substrate</name>
    </ligand>
</feature>
<dbReference type="Gene3D" id="3.30.1370.170">
    <property type="match status" value="1"/>
</dbReference>
<feature type="binding site" evidence="5">
    <location>
        <position position="259"/>
    </location>
    <ligand>
        <name>substrate</name>
    </ligand>
</feature>
<feature type="active site" description="Proton donor" evidence="5">
    <location>
        <position position="255"/>
    </location>
</feature>
<dbReference type="Pfam" id="PF00389">
    <property type="entry name" value="2-Hacid_dh"/>
    <property type="match status" value="1"/>
</dbReference>
<dbReference type="InterPro" id="IPR038251">
    <property type="entry name" value="PdxB_dimer_sf"/>
</dbReference>
<evidence type="ECO:0000259" key="7">
    <source>
        <dbReference type="Pfam" id="PF02826"/>
    </source>
</evidence>
<feature type="binding site" evidence="5">
    <location>
        <position position="258"/>
    </location>
    <ligand>
        <name>NAD(+)</name>
        <dbReference type="ChEBI" id="CHEBI:57540"/>
    </ligand>
</feature>
<protein>
    <recommendedName>
        <fullName evidence="5">Erythronate-4-phosphate dehydrogenase</fullName>
        <ecNumber evidence="5">1.1.1.290</ecNumber>
    </recommendedName>
</protein>
<comment type="subcellular location">
    <subcellularLocation>
        <location evidence="5">Cytoplasm</location>
    </subcellularLocation>
</comment>
<feature type="active site" evidence="5">
    <location>
        <position position="209"/>
    </location>
</feature>
<evidence type="ECO:0000256" key="2">
    <source>
        <dbReference type="ARBA" id="ARBA00023002"/>
    </source>
</evidence>
<organism evidence="9 10">
    <name type="scientific">Carboxylicivirga marina</name>
    <dbReference type="NCBI Taxonomy" id="2800988"/>
    <lineage>
        <taxon>Bacteria</taxon>
        <taxon>Pseudomonadati</taxon>
        <taxon>Bacteroidota</taxon>
        <taxon>Bacteroidia</taxon>
        <taxon>Marinilabiliales</taxon>
        <taxon>Marinilabiliaceae</taxon>
        <taxon>Carboxylicivirga</taxon>
    </lineage>
</organism>
<comment type="pathway">
    <text evidence="5">Cofactor biosynthesis; pyridoxine 5'-phosphate biosynthesis; pyridoxine 5'-phosphate from D-erythrose 4-phosphate: step 2/5.</text>
</comment>
<comment type="caution">
    <text evidence="9">The sequence shown here is derived from an EMBL/GenBank/DDBJ whole genome shotgun (WGS) entry which is preliminary data.</text>
</comment>
<feature type="domain" description="D-isomer specific 2-hydroxyacid dehydrogenase catalytic" evidence="6">
    <location>
        <begin position="35"/>
        <end position="279"/>
    </location>
</feature>
<feature type="domain" description="Erythronate-4-phosphate dehydrogenase dimerisation" evidence="8">
    <location>
        <begin position="294"/>
        <end position="371"/>
    </location>
</feature>
<dbReference type="EC" id="1.1.1.290" evidence="5"/>
<dbReference type="CDD" id="cd12158">
    <property type="entry name" value="ErythrP_dh"/>
    <property type="match status" value="1"/>
</dbReference>
<evidence type="ECO:0000256" key="1">
    <source>
        <dbReference type="ARBA" id="ARBA00022490"/>
    </source>
</evidence>
<comment type="similarity">
    <text evidence="5">Belongs to the D-isomer specific 2-hydroxyacid dehydrogenase family. PdxB subfamily.</text>
</comment>
<dbReference type="InterPro" id="IPR050418">
    <property type="entry name" value="D-iso_2-hydroxyacid_DH_PdxB"/>
</dbReference>
<dbReference type="InterPro" id="IPR020921">
    <property type="entry name" value="Erythronate-4-P_DHase"/>
</dbReference>
<evidence type="ECO:0000313" key="10">
    <source>
        <dbReference type="Proteomes" id="UP000605676"/>
    </source>
</evidence>
<comment type="caution">
    <text evidence="5">Lacks conserved residue(s) required for the propagation of feature annotation.</text>
</comment>
<dbReference type="HAMAP" id="MF_01825">
    <property type="entry name" value="PdxB"/>
    <property type="match status" value="1"/>
</dbReference>
<feature type="binding site" evidence="5">
    <location>
        <position position="46"/>
    </location>
    <ligand>
        <name>substrate</name>
    </ligand>
</feature>
<dbReference type="PANTHER" id="PTHR43761">
    <property type="entry name" value="D-ISOMER SPECIFIC 2-HYDROXYACID DEHYDROGENASE FAMILY PROTEIN (AFU_ORTHOLOGUE AFUA_1G13630)"/>
    <property type="match status" value="1"/>
</dbReference>
<feature type="binding site" evidence="5">
    <location>
        <position position="233"/>
    </location>
    <ligand>
        <name>NAD(+)</name>
        <dbReference type="ChEBI" id="CHEBI:57540"/>
    </ligand>
</feature>
<dbReference type="Pfam" id="PF02826">
    <property type="entry name" value="2-Hacid_dh_C"/>
    <property type="match status" value="1"/>
</dbReference>
<dbReference type="InterPro" id="IPR036291">
    <property type="entry name" value="NAD(P)-bd_dom_sf"/>
</dbReference>
<evidence type="ECO:0000259" key="8">
    <source>
        <dbReference type="Pfam" id="PF11890"/>
    </source>
</evidence>
<reference evidence="9 10" key="1">
    <citation type="submission" date="2021-01" db="EMBL/GenBank/DDBJ databases">
        <title>Carboxyliciviraga sp.nov., isolated from coastal sediments.</title>
        <authorList>
            <person name="Lu D."/>
            <person name="Zhang T."/>
        </authorList>
    </citation>
    <scope>NUCLEOTIDE SEQUENCE [LARGE SCALE GENOMIC DNA]</scope>
    <source>
        <strain evidence="9 10">N1Y132</strain>
    </source>
</reference>
<evidence type="ECO:0000313" key="9">
    <source>
        <dbReference type="EMBL" id="MBK3517325.1"/>
    </source>
</evidence>
<keyword evidence="4 5" id="KW-0664">Pyridoxine biosynthesis</keyword>
<feature type="binding site" evidence="5">
    <location>
        <position position="176"/>
    </location>
    <ligand>
        <name>NAD(+)</name>
        <dbReference type="ChEBI" id="CHEBI:57540"/>
    </ligand>
</feature>
<accession>A0ABS1HI69</accession>
<comment type="subunit">
    <text evidence="5">Homodimer.</text>
</comment>
<dbReference type="Gene3D" id="3.40.50.720">
    <property type="entry name" value="NAD(P)-binding Rossmann-like Domain"/>
    <property type="match status" value="2"/>
</dbReference>
<keyword evidence="1 5" id="KW-0963">Cytoplasm</keyword>
<sequence>MLKIVADNKIPFLDGALEPYADVCYLPGGDISSDVLKDTDALITRTRTKCNESTLSGSKLKMITSATIGFDHIDTAWCEQNGIEWTNAPGCNSESVKQYVGAVLALLVLEKGWQLKEKSIAIVGVGNVGSKVSTMASALGMTVYEVDPPRARREKDKYFYQLHDVVHKADIITFHTPLTRDGDERTYHLANEGLLLKMKSDAVLINSSRGEVVDGNALKKTLQNKGIGNAVLDVWENEPNIDTDLLNLVWIATPHIAGYSQDGKAKGTQMSVQAISRYFNLGIDDWEATGIPEPEEKLITIDCDHLSDGKVAALAMLHTYHLMSDDAALRTDLAKFEYLRGAYPVRREFSAYQIDLINGSEGLKEKLLKLGFSKVVLK</sequence>
<evidence type="ECO:0000256" key="3">
    <source>
        <dbReference type="ARBA" id="ARBA00023027"/>
    </source>
</evidence>
<keyword evidence="10" id="KW-1185">Reference proteome</keyword>
<keyword evidence="2 5" id="KW-0560">Oxidoreductase</keyword>
<evidence type="ECO:0000259" key="6">
    <source>
        <dbReference type="Pfam" id="PF00389"/>
    </source>
</evidence>
<proteinExistence type="inferred from homology"/>
<name>A0ABS1HI69_9BACT</name>
<dbReference type="EMBL" id="JAENRR010000014">
    <property type="protein sequence ID" value="MBK3517325.1"/>
    <property type="molecule type" value="Genomic_DNA"/>
</dbReference>
<evidence type="ECO:0000256" key="4">
    <source>
        <dbReference type="ARBA" id="ARBA00023096"/>
    </source>
</evidence>
<dbReference type="SUPFAM" id="SSF51735">
    <property type="entry name" value="NAD(P)-binding Rossmann-fold domains"/>
    <property type="match status" value="1"/>
</dbReference>
<comment type="catalytic activity">
    <reaction evidence="5">
        <text>4-phospho-D-erythronate + NAD(+) = (R)-3-hydroxy-2-oxo-4-phosphooxybutanoate + NADH + H(+)</text>
        <dbReference type="Rhea" id="RHEA:18829"/>
        <dbReference type="ChEBI" id="CHEBI:15378"/>
        <dbReference type="ChEBI" id="CHEBI:57540"/>
        <dbReference type="ChEBI" id="CHEBI:57945"/>
        <dbReference type="ChEBI" id="CHEBI:58538"/>
        <dbReference type="ChEBI" id="CHEBI:58766"/>
        <dbReference type="EC" id="1.1.1.290"/>
    </reaction>
</comment>
<dbReference type="InterPro" id="IPR024531">
    <property type="entry name" value="Erythronate-4-P_DHase_dimer"/>
</dbReference>
<dbReference type="SUPFAM" id="SSF52283">
    <property type="entry name" value="Formate/glycerate dehydrogenase catalytic domain-like"/>
    <property type="match status" value="1"/>
</dbReference>
<dbReference type="RefSeq" id="WP_200464552.1">
    <property type="nucleotide sequence ID" value="NZ_JAENRR010000014.1"/>
</dbReference>
<dbReference type="PANTHER" id="PTHR43761:SF1">
    <property type="entry name" value="D-ISOMER SPECIFIC 2-HYDROXYACID DEHYDROGENASE CATALYTIC DOMAIN-CONTAINING PROTEIN-RELATED"/>
    <property type="match status" value="1"/>
</dbReference>
<dbReference type="Pfam" id="PF11890">
    <property type="entry name" value="DUF3410"/>
    <property type="match status" value="1"/>
</dbReference>
<dbReference type="Proteomes" id="UP000605676">
    <property type="component" value="Unassembled WGS sequence"/>
</dbReference>
<dbReference type="InterPro" id="IPR029753">
    <property type="entry name" value="D-isomer_DH_CS"/>
</dbReference>
<dbReference type="InterPro" id="IPR006140">
    <property type="entry name" value="D-isomer_DH_NAD-bd"/>
</dbReference>
<feature type="active site" evidence="5">
    <location>
        <position position="238"/>
    </location>
</feature>
<feature type="binding site" evidence="5">
    <location>
        <position position="147"/>
    </location>
    <ligand>
        <name>NAD(+)</name>
        <dbReference type="ChEBI" id="CHEBI:57540"/>
    </ligand>
</feature>
<keyword evidence="3 5" id="KW-0520">NAD</keyword>